<dbReference type="Gene3D" id="1.50.10.100">
    <property type="entry name" value="Chondroitin AC/alginate lyase"/>
    <property type="match status" value="1"/>
</dbReference>
<dbReference type="SUPFAM" id="SSF48230">
    <property type="entry name" value="Chondroitin AC/alginate lyase"/>
    <property type="match status" value="1"/>
</dbReference>
<dbReference type="EMBL" id="JAMQKB010000001">
    <property type="protein sequence ID" value="MDC3423508.1"/>
    <property type="molecule type" value="Genomic_DNA"/>
</dbReference>
<accession>A0A9X3WRH3</accession>
<feature type="domain" description="Heparin-sulfate lyase N-terminal" evidence="7">
    <location>
        <begin position="689"/>
        <end position="932"/>
    </location>
</feature>
<evidence type="ECO:0000256" key="4">
    <source>
        <dbReference type="ARBA" id="ARBA00023239"/>
    </source>
</evidence>
<dbReference type="GO" id="GO:0042597">
    <property type="term" value="C:periplasmic space"/>
    <property type="evidence" value="ECO:0007669"/>
    <property type="project" value="UniProtKB-SubCell"/>
</dbReference>
<evidence type="ECO:0000256" key="5">
    <source>
        <dbReference type="SAM" id="MobiDB-lite"/>
    </source>
</evidence>
<feature type="region of interest" description="Disordered" evidence="5">
    <location>
        <begin position="14"/>
        <end position="55"/>
    </location>
</feature>
<dbReference type="Pfam" id="PF16889">
    <property type="entry name" value="Hepar_II_III_N"/>
    <property type="match status" value="1"/>
</dbReference>
<dbReference type="InterPro" id="IPR012480">
    <property type="entry name" value="Hepar_II_III_C"/>
</dbReference>
<proteinExistence type="predicted"/>
<evidence type="ECO:0000256" key="1">
    <source>
        <dbReference type="ARBA" id="ARBA00004418"/>
    </source>
</evidence>
<reference evidence="8" key="1">
    <citation type="submission" date="2022-06" db="EMBL/GenBank/DDBJ databases">
        <title>Aquibacillus sp. a new bacterium isolated from soil saline samples.</title>
        <authorList>
            <person name="Galisteo C."/>
            <person name="De La Haba R."/>
            <person name="Sanchez-Porro C."/>
            <person name="Ventosa A."/>
        </authorList>
    </citation>
    <scope>NUCLEOTIDE SEQUENCE</scope>
    <source>
        <strain evidence="8">3ASR75-11</strain>
    </source>
</reference>
<dbReference type="Proteomes" id="UP001145050">
    <property type="component" value="Unassembled WGS sequence"/>
</dbReference>
<comment type="caution">
    <text evidence="8">The sequence shown here is derived from an EMBL/GenBank/DDBJ whole genome shotgun (WGS) entry which is preliminary data.</text>
</comment>
<organism evidence="8 9">
    <name type="scientific">Terrihalobacillus insolitus</name>
    <dbReference type="NCBI Taxonomy" id="2950438"/>
    <lineage>
        <taxon>Bacteria</taxon>
        <taxon>Bacillati</taxon>
        <taxon>Bacillota</taxon>
        <taxon>Bacilli</taxon>
        <taxon>Bacillales</taxon>
        <taxon>Bacillaceae</taxon>
        <taxon>Terrihalobacillus</taxon>
    </lineage>
</organism>
<keyword evidence="3" id="KW-0574">Periplasm</keyword>
<dbReference type="PANTHER" id="PTHR39210:SF1">
    <property type="entry name" value="HEPARIN-SULFATE LYASE"/>
    <property type="match status" value="1"/>
</dbReference>
<evidence type="ECO:0000313" key="9">
    <source>
        <dbReference type="Proteomes" id="UP001145050"/>
    </source>
</evidence>
<evidence type="ECO:0000313" key="8">
    <source>
        <dbReference type="EMBL" id="MDC3423508.1"/>
    </source>
</evidence>
<dbReference type="Pfam" id="PF07940">
    <property type="entry name" value="Hepar_II_III_C"/>
    <property type="match status" value="1"/>
</dbReference>
<dbReference type="PANTHER" id="PTHR39210">
    <property type="entry name" value="HEPARIN-SULFATE LYASE"/>
    <property type="match status" value="1"/>
</dbReference>
<protein>
    <submittedName>
        <fullName evidence="8">Heparinase II/III family protein</fullName>
    </submittedName>
</protein>
<dbReference type="InterPro" id="IPR031680">
    <property type="entry name" value="Hepar_II_III_N"/>
</dbReference>
<keyword evidence="4" id="KW-0456">Lyase</keyword>
<keyword evidence="2" id="KW-0732">Signal</keyword>
<evidence type="ECO:0000259" key="7">
    <source>
        <dbReference type="Pfam" id="PF16889"/>
    </source>
</evidence>
<dbReference type="RefSeq" id="WP_272435202.1">
    <property type="nucleotide sequence ID" value="NZ_JAMQKB010000001.1"/>
</dbReference>
<gene>
    <name evidence="8" type="ORF">NC797_03175</name>
</gene>
<dbReference type="AlphaFoldDB" id="A0A9X3WRH3"/>
<dbReference type="GO" id="GO:0016829">
    <property type="term" value="F:lyase activity"/>
    <property type="evidence" value="ECO:0007669"/>
    <property type="project" value="UniProtKB-KW"/>
</dbReference>
<name>A0A9X3WRH3_9BACI</name>
<feature type="domain" description="Heparinase II/III-like C-terminal" evidence="6">
    <location>
        <begin position="957"/>
        <end position="1142"/>
    </location>
</feature>
<feature type="compositionally biased region" description="Polar residues" evidence="5">
    <location>
        <begin position="16"/>
        <end position="26"/>
    </location>
</feature>
<evidence type="ECO:0000256" key="2">
    <source>
        <dbReference type="ARBA" id="ARBA00022729"/>
    </source>
</evidence>
<evidence type="ECO:0000256" key="3">
    <source>
        <dbReference type="ARBA" id="ARBA00022764"/>
    </source>
</evidence>
<sequence>MIFSILPTPTYVMAETTDNQVDSNPNDAKEEKSSVPTEEEQISTPKKEENTAGVNEEEAIVETQAVSNPWKTSTSKYFQVNEENLAVYDNSTGSLVEVGQLTKGQVYPRISSYGSGWHKIQYGNIEGFVYALGTIPVDGSQLENENTSYSNQTKTFKTLEDVIVYDNTSDRLVPFGVINKGNSYPIVGDYGNWWRVLLSDRVGYVNKNSVKRNFSASNDYFRVIKNGTAVYDNRTGELVKVGELTKGQVYPRISAYGPNWHKIQFGNIYGYVYAPDTEVASSRDVKNENKSYSTQKRVFSTSQEIPVYDNSSGKLVEFGRIKKNVSFPIVSDYGNWWRVLFSNRIGYVHKETVKTSFLNSDKFFKPNKNNLPVYKKVNGSLVEAGYLIKNQEYIRERDYGNWHEINLGNEKGYVWKDGTMPSNGDSINNQYQEDSNGNVFELAVDAPVYDYSGKQRKEFATLKQNTQITSIRSYGSWYEVDVSGRKGYVYKGALKIPYDQFGKFFKVTADNTPVYFKENDELKMIGYLEKGQIYSRSRDYGNWQEINVGNQTGYVLKENTMLVNKPDQDLLTSYPNSDILIEVTRDATVYIKQGNDKVKYGTIKKGTYIDSASDYGNWYELNMLNTKAYIYKNNVRTGVSMEDVKEGLNKDQVNLLLGKKYQDYMKPTNLTGQKAIEVGDLILDNNIYVMSLWEPVKYDTLDWKMDPYQDDSWQLYFHSLRTVSYLLNAYEESGENKYLNKAKELTRDWIINNPNNDSSSNWAWADHPVSNRLLVMTYMIELLKDSENQDIEFMNLLLKSIKEHVNFQLSDETYRFPHNHGVMQDRSIIQTALTLSNVKESNYWLNIAFNRLEKQINAFVSDSGVHLEHSPFYHNYVIRLYGGIQDMISSTDYSLSKNTVQKLDDMKDYLVYITKPNLLLPYIGDTTQTRINDSYGNENLQYVVSKGAAGTKPTVKDKVYTDAGIAIFRDEWKSGSSYEDMTHFVFQAGYHSYVHKHADDLSFVLSSLGEDIFVDAGKYMYTDNIWRDYFVSSKSHNTITVDDVSYKIEDKDYGSFITDYRLKDTYSWIKGEHNLIDGVQYSREVLYIRPNALVIFDQLNSDSTHSYKQNFNLGASFSINKDNSNKNILYANSDNINLSIEQLTEIQNFTNYKGYYNPSDKVNPVRGYASTKTNELYEINQVEFEKFGKDVEFVTLITLDSPKYANKVQDIQIVNNGNTKEIKYEVNGKQNSITLPN</sequence>
<dbReference type="InterPro" id="IPR008929">
    <property type="entry name" value="Chondroitin_lyas"/>
</dbReference>
<dbReference type="Gene3D" id="2.70.98.70">
    <property type="match status" value="1"/>
</dbReference>
<comment type="subcellular location">
    <subcellularLocation>
        <location evidence="1">Periplasm</location>
    </subcellularLocation>
</comment>
<keyword evidence="9" id="KW-1185">Reference proteome</keyword>
<evidence type="ECO:0000259" key="6">
    <source>
        <dbReference type="Pfam" id="PF07940"/>
    </source>
</evidence>